<proteinExistence type="predicted"/>
<dbReference type="InterPro" id="IPR029000">
    <property type="entry name" value="Cyclophilin-like_dom_sf"/>
</dbReference>
<dbReference type="PROSITE" id="PS50072">
    <property type="entry name" value="CSA_PPIASE_2"/>
    <property type="match status" value="1"/>
</dbReference>
<dbReference type="EMBL" id="OW152841">
    <property type="protein sequence ID" value="CAH2062338.1"/>
    <property type="molecule type" value="Genomic_DNA"/>
</dbReference>
<feature type="non-terminal residue" evidence="2">
    <location>
        <position position="1"/>
    </location>
</feature>
<name>A0ABN8IN03_9NEOP</name>
<evidence type="ECO:0000313" key="3">
    <source>
        <dbReference type="Proteomes" id="UP000837857"/>
    </source>
</evidence>
<dbReference type="Gene3D" id="2.40.100.10">
    <property type="entry name" value="Cyclophilin-like"/>
    <property type="match status" value="1"/>
</dbReference>
<dbReference type="Proteomes" id="UP000837857">
    <property type="component" value="Chromosome 29"/>
</dbReference>
<feature type="domain" description="PPIase cyclophilin-type" evidence="1">
    <location>
        <begin position="199"/>
        <end position="352"/>
    </location>
</feature>
<dbReference type="PANTHER" id="PTHR11071:SF561">
    <property type="entry name" value="PEPTIDYL-PROLYL CIS-TRANS ISOMERASE D-RELATED"/>
    <property type="match status" value="1"/>
</dbReference>
<dbReference type="SUPFAM" id="SSF50891">
    <property type="entry name" value="Cyclophilin-like"/>
    <property type="match status" value="1"/>
</dbReference>
<keyword evidence="3" id="KW-1185">Reference proteome</keyword>
<sequence>MTLIGAILKKVKSKDSVRKYNSPPPEMEGIPRPKKKRHIDKYAHVNAVVDCKPPIYDCGRLFRNERKWRQHIIKMAVDNARILMAIRMAHFNRGKVDSHWKWRLPTSKVYYANRVNFLTQLQRNNQAMYKLIMSTGPRVQSTRSLEVDWRINRREMLQRAQNKFVLFSPVPEETVEDSAFRKPRDVTRPRARLTIQLRGGAVVGELKVELFEDVCPNTCRLFLELLDGESGYGYVGTSFFRKVPGLYWRGGDVVYDNGFGCYAQRGRNVPIGAETYHFPHSMSGLLSMRVTRDNEVCGNFNITFKPLPQFDLRNVVFGKVIRPCKVYDAIRELGNTLSTYPVVEIAAARRLVHGKWRNGAKNTKLPL</sequence>
<evidence type="ECO:0000259" key="1">
    <source>
        <dbReference type="PROSITE" id="PS50072"/>
    </source>
</evidence>
<protein>
    <recommendedName>
        <fullName evidence="1">PPIase cyclophilin-type domain-containing protein</fullName>
    </recommendedName>
</protein>
<gene>
    <name evidence="2" type="ORF">IPOD504_LOCUS11891</name>
</gene>
<organism evidence="2 3">
    <name type="scientific">Iphiclides podalirius</name>
    <name type="common">scarce swallowtail</name>
    <dbReference type="NCBI Taxonomy" id="110791"/>
    <lineage>
        <taxon>Eukaryota</taxon>
        <taxon>Metazoa</taxon>
        <taxon>Ecdysozoa</taxon>
        <taxon>Arthropoda</taxon>
        <taxon>Hexapoda</taxon>
        <taxon>Insecta</taxon>
        <taxon>Pterygota</taxon>
        <taxon>Neoptera</taxon>
        <taxon>Endopterygota</taxon>
        <taxon>Lepidoptera</taxon>
        <taxon>Glossata</taxon>
        <taxon>Ditrysia</taxon>
        <taxon>Papilionoidea</taxon>
        <taxon>Papilionidae</taxon>
        <taxon>Papilioninae</taxon>
        <taxon>Iphiclides</taxon>
    </lineage>
</organism>
<dbReference type="Pfam" id="PF00160">
    <property type="entry name" value="Pro_isomerase"/>
    <property type="match status" value="1"/>
</dbReference>
<dbReference type="InterPro" id="IPR002130">
    <property type="entry name" value="Cyclophilin-type_PPIase_dom"/>
</dbReference>
<accession>A0ABN8IN03</accession>
<reference evidence="2" key="1">
    <citation type="submission" date="2022-03" db="EMBL/GenBank/DDBJ databases">
        <authorList>
            <person name="Martin H S."/>
        </authorList>
    </citation>
    <scope>NUCLEOTIDE SEQUENCE</scope>
</reference>
<dbReference type="PANTHER" id="PTHR11071">
    <property type="entry name" value="PEPTIDYL-PROLYL CIS-TRANS ISOMERASE"/>
    <property type="match status" value="1"/>
</dbReference>
<evidence type="ECO:0000313" key="2">
    <source>
        <dbReference type="EMBL" id="CAH2062338.1"/>
    </source>
</evidence>